<dbReference type="Pfam" id="PF10437">
    <property type="entry name" value="Lip_prot_lig_C"/>
    <property type="match status" value="1"/>
</dbReference>
<evidence type="ECO:0000313" key="9">
    <source>
        <dbReference type="EMBL" id="MBU3161064.1"/>
    </source>
</evidence>
<gene>
    <name evidence="9" type="ORF">KPL37_15170</name>
</gene>
<dbReference type="InterPro" id="IPR004562">
    <property type="entry name" value="LipoylTrfase_LipoateP_Ligase"/>
</dbReference>
<dbReference type="NCBIfam" id="TIGR00545">
    <property type="entry name" value="lipoyltrans"/>
    <property type="match status" value="1"/>
</dbReference>
<evidence type="ECO:0000256" key="6">
    <source>
        <dbReference type="ARBA" id="ARBA00022840"/>
    </source>
</evidence>
<evidence type="ECO:0000256" key="4">
    <source>
        <dbReference type="ARBA" id="ARBA00022598"/>
    </source>
</evidence>
<keyword evidence="5" id="KW-0547">Nucleotide-binding</keyword>
<evidence type="ECO:0000256" key="1">
    <source>
        <dbReference type="ARBA" id="ARBA00005085"/>
    </source>
</evidence>
<evidence type="ECO:0000256" key="5">
    <source>
        <dbReference type="ARBA" id="ARBA00022741"/>
    </source>
</evidence>
<evidence type="ECO:0000256" key="7">
    <source>
        <dbReference type="ARBA" id="ARBA00048037"/>
    </source>
</evidence>
<comment type="caution">
    <text evidence="9">The sequence shown here is derived from an EMBL/GenBank/DDBJ whole genome shotgun (WGS) entry which is preliminary data.</text>
</comment>
<reference evidence="9 10" key="1">
    <citation type="submission" date="2021-06" db="EMBL/GenBank/DDBJ databases">
        <title>Clostridia strains as spoilage organisms.</title>
        <authorList>
            <person name="Wambui J."/>
            <person name="Stephan R."/>
            <person name="Stevens M.J.A."/>
        </authorList>
    </citation>
    <scope>NUCLEOTIDE SEQUENCE [LARGE SCALE GENOMIC DNA]</scope>
    <source>
        <strain evidence="9 10">DSM 14204</strain>
    </source>
</reference>
<comment type="catalytic activity">
    <reaction evidence="7">
        <text>L-lysyl-[lipoyl-carrier protein] + (R)-lipoate + ATP = N(6)-[(R)-lipoyl]-L-lysyl-[lipoyl-carrier protein] + AMP + diphosphate + H(+)</text>
        <dbReference type="Rhea" id="RHEA:49288"/>
        <dbReference type="Rhea" id="RHEA-COMP:10500"/>
        <dbReference type="Rhea" id="RHEA-COMP:10502"/>
        <dbReference type="ChEBI" id="CHEBI:15378"/>
        <dbReference type="ChEBI" id="CHEBI:29969"/>
        <dbReference type="ChEBI" id="CHEBI:30616"/>
        <dbReference type="ChEBI" id="CHEBI:33019"/>
        <dbReference type="ChEBI" id="CHEBI:83088"/>
        <dbReference type="ChEBI" id="CHEBI:83099"/>
        <dbReference type="ChEBI" id="CHEBI:456215"/>
        <dbReference type="EC" id="6.3.1.20"/>
    </reaction>
</comment>
<accession>A0ABS6BWY6</accession>
<evidence type="ECO:0000313" key="10">
    <source>
        <dbReference type="Proteomes" id="UP000776252"/>
    </source>
</evidence>
<keyword evidence="10" id="KW-1185">Reference proteome</keyword>
<proteinExistence type="predicted"/>
<dbReference type="EC" id="6.3.1.20" evidence="3"/>
<dbReference type="PANTHER" id="PTHR12561">
    <property type="entry name" value="LIPOATE-PROTEIN LIGASE"/>
    <property type="match status" value="1"/>
</dbReference>
<feature type="domain" description="BPL/LPL catalytic" evidence="8">
    <location>
        <begin position="26"/>
        <end position="213"/>
    </location>
</feature>
<dbReference type="GO" id="GO:0016979">
    <property type="term" value="F:lipoate-protein ligase activity"/>
    <property type="evidence" value="ECO:0007669"/>
    <property type="project" value="UniProtKB-EC"/>
</dbReference>
<dbReference type="Proteomes" id="UP000776252">
    <property type="component" value="Unassembled WGS sequence"/>
</dbReference>
<organism evidence="9 10">
    <name type="scientific">Clostridium frigoris</name>
    <dbReference type="NCBI Taxonomy" id="205327"/>
    <lineage>
        <taxon>Bacteria</taxon>
        <taxon>Bacillati</taxon>
        <taxon>Bacillota</taxon>
        <taxon>Clostridia</taxon>
        <taxon>Eubacteriales</taxon>
        <taxon>Clostridiaceae</taxon>
        <taxon>Clostridium</taxon>
    </lineage>
</organism>
<dbReference type="CDD" id="cd16443">
    <property type="entry name" value="LplA"/>
    <property type="match status" value="1"/>
</dbReference>
<sequence>MINVINNSNNPYFNLALEEYFLKYKDLKDDVLILWQNEPVIVVGKNQNTYEELNFEYVNSNNIKVVRRLSGGGAVYHDFGNLNFTIIETNSNIHKNDFSFFALPVISCLSKLGVKASFSGRNDILIDGKKFSGNSQYFCKDKLLHHGTLLFTSDLSMLSKALNVKKDKFECRGIKSVGSRVANISDFVNDKISIKEFKDMLLGSIFEDRNEKAKNYILTDDDIKKIDELVENKYGTWKWNFGKSPKFNYEKEMRFGAGSVSIKMNVLDGFIKNFKIYGDFFEENTIEELEALFSNKRFDLIEIKTIIDGINISDYILNINNEDFVKMFL</sequence>
<evidence type="ECO:0000256" key="3">
    <source>
        <dbReference type="ARBA" id="ARBA00012367"/>
    </source>
</evidence>
<comment type="pathway">
    <text evidence="2">Protein modification; protein lipoylation via exogenous pathway; protein N(6)-(lipoyl)lysine from lipoate: step 1/2.</text>
</comment>
<protein>
    <recommendedName>
        <fullName evidence="3">lipoate--protein ligase</fullName>
        <ecNumber evidence="3">6.3.1.20</ecNumber>
    </recommendedName>
</protein>
<dbReference type="PROSITE" id="PS51733">
    <property type="entry name" value="BPL_LPL_CATALYTIC"/>
    <property type="match status" value="1"/>
</dbReference>
<dbReference type="InterPro" id="IPR019491">
    <property type="entry name" value="Lipoate_protein_ligase_C"/>
</dbReference>
<dbReference type="InterPro" id="IPR004143">
    <property type="entry name" value="BPL_LPL_catalytic"/>
</dbReference>
<dbReference type="RefSeq" id="WP_216150716.1">
    <property type="nucleotide sequence ID" value="NZ_JAHLDV010000045.1"/>
</dbReference>
<evidence type="ECO:0000259" key="8">
    <source>
        <dbReference type="PROSITE" id="PS51733"/>
    </source>
</evidence>
<evidence type="ECO:0000256" key="2">
    <source>
        <dbReference type="ARBA" id="ARBA00005124"/>
    </source>
</evidence>
<dbReference type="EMBL" id="JAHLDV010000045">
    <property type="protein sequence ID" value="MBU3161064.1"/>
    <property type="molecule type" value="Genomic_DNA"/>
</dbReference>
<keyword evidence="4 9" id="KW-0436">Ligase</keyword>
<comment type="pathway">
    <text evidence="1">Protein modification; protein lipoylation via exogenous pathway; protein N(6)-(lipoyl)lysine from lipoate: step 2/2.</text>
</comment>
<name>A0ABS6BWY6_9CLOT</name>
<dbReference type="Pfam" id="PF21948">
    <property type="entry name" value="LplA-B_cat"/>
    <property type="match status" value="1"/>
</dbReference>
<keyword evidence="6" id="KW-0067">ATP-binding</keyword>
<dbReference type="PANTHER" id="PTHR12561:SF3">
    <property type="entry name" value="LIPOYLTRANSFERASE 1, MITOCHONDRIAL"/>
    <property type="match status" value="1"/>
</dbReference>